<accession>A0ABQ4ZFF0</accession>
<evidence type="ECO:0000313" key="2">
    <source>
        <dbReference type="Proteomes" id="UP001151760"/>
    </source>
</evidence>
<protein>
    <submittedName>
        <fullName evidence="1">Uncharacterized protein</fullName>
    </submittedName>
</protein>
<dbReference type="EMBL" id="BQNB010011233">
    <property type="protein sequence ID" value="GJS87892.1"/>
    <property type="molecule type" value="Genomic_DNA"/>
</dbReference>
<proteinExistence type="predicted"/>
<keyword evidence="2" id="KW-1185">Reference proteome</keyword>
<gene>
    <name evidence="1" type="ORF">Tco_0770528</name>
</gene>
<comment type="caution">
    <text evidence="1">The sequence shown here is derived from an EMBL/GenBank/DDBJ whole genome shotgun (WGS) entry which is preliminary data.</text>
</comment>
<dbReference type="Proteomes" id="UP001151760">
    <property type="component" value="Unassembled WGS sequence"/>
</dbReference>
<evidence type="ECO:0000313" key="1">
    <source>
        <dbReference type="EMBL" id="GJS87892.1"/>
    </source>
</evidence>
<name>A0ABQ4ZFF0_9ASTR</name>
<sequence>MLLEAGCPIQDHIRMVYMSGHPDPSARTKERVASSEKQEITIPNGVRINASTEIGTNAKHSSILEIKGLPEVGGVRFGGYGHQQVNTTSSTALKSAGAGAEAEVGSSCLRHMLRTISFSICPKVSHAAEFTDLLIKVQQHYRMYQVDAILRIHENGTMHMLNRSSWDIGDPHCGGDLVEGTDISMNKDCVLVPLGGCLEQLSHSSSVCPWLYGRIFLKWVFYTKRFDNRIGGSSGGGGACSRGLRSMCACTKWK</sequence>
<reference evidence="1" key="2">
    <citation type="submission" date="2022-01" db="EMBL/GenBank/DDBJ databases">
        <authorList>
            <person name="Yamashiro T."/>
            <person name="Shiraishi A."/>
            <person name="Satake H."/>
            <person name="Nakayama K."/>
        </authorList>
    </citation>
    <scope>NUCLEOTIDE SEQUENCE</scope>
</reference>
<reference evidence="1" key="1">
    <citation type="journal article" date="2022" name="Int. J. Mol. Sci.">
        <title>Draft Genome of Tanacetum Coccineum: Genomic Comparison of Closely Related Tanacetum-Family Plants.</title>
        <authorList>
            <person name="Yamashiro T."/>
            <person name="Shiraishi A."/>
            <person name="Nakayama K."/>
            <person name="Satake H."/>
        </authorList>
    </citation>
    <scope>NUCLEOTIDE SEQUENCE</scope>
</reference>
<organism evidence="1 2">
    <name type="scientific">Tanacetum coccineum</name>
    <dbReference type="NCBI Taxonomy" id="301880"/>
    <lineage>
        <taxon>Eukaryota</taxon>
        <taxon>Viridiplantae</taxon>
        <taxon>Streptophyta</taxon>
        <taxon>Embryophyta</taxon>
        <taxon>Tracheophyta</taxon>
        <taxon>Spermatophyta</taxon>
        <taxon>Magnoliopsida</taxon>
        <taxon>eudicotyledons</taxon>
        <taxon>Gunneridae</taxon>
        <taxon>Pentapetalae</taxon>
        <taxon>asterids</taxon>
        <taxon>campanulids</taxon>
        <taxon>Asterales</taxon>
        <taxon>Asteraceae</taxon>
        <taxon>Asteroideae</taxon>
        <taxon>Anthemideae</taxon>
        <taxon>Anthemidinae</taxon>
        <taxon>Tanacetum</taxon>
    </lineage>
</organism>